<sequence length="109" mass="11537">MRRGDIVTIAAGGGFGGKPRPALVVQSDGFGSLSTVVVALFTSMLTEAPAVRPRFAPDTTNGLRQPSDLMVDILVTVRRDQVGGTIGRLDRDELARADRAILTLLGFAE</sequence>
<accession>A0A6J4SNG7</accession>
<reference evidence="1" key="1">
    <citation type="submission" date="2020-02" db="EMBL/GenBank/DDBJ databases">
        <authorList>
            <person name="Meier V. D."/>
        </authorList>
    </citation>
    <scope>NUCLEOTIDE SEQUENCE</scope>
    <source>
        <strain evidence="1">AVDCRST_MAG91</strain>
    </source>
</reference>
<proteinExistence type="predicted"/>
<dbReference type="GO" id="GO:0003677">
    <property type="term" value="F:DNA binding"/>
    <property type="evidence" value="ECO:0007669"/>
    <property type="project" value="InterPro"/>
</dbReference>
<evidence type="ECO:0008006" key="2">
    <source>
        <dbReference type="Google" id="ProtNLM"/>
    </source>
</evidence>
<dbReference type="EMBL" id="CADCVX010000242">
    <property type="protein sequence ID" value="CAA9502141.1"/>
    <property type="molecule type" value="Genomic_DNA"/>
</dbReference>
<organism evidence="1">
    <name type="scientific">uncultured Sphingomonadaceae bacterium</name>
    <dbReference type="NCBI Taxonomy" id="169976"/>
    <lineage>
        <taxon>Bacteria</taxon>
        <taxon>Pseudomonadati</taxon>
        <taxon>Pseudomonadota</taxon>
        <taxon>Alphaproteobacteria</taxon>
        <taxon>Sphingomonadales</taxon>
        <taxon>Sphingomonadaceae</taxon>
        <taxon>environmental samples</taxon>
    </lineage>
</organism>
<name>A0A6J4SNG7_9SPHN</name>
<dbReference type="InterPro" id="IPR003477">
    <property type="entry name" value="PemK-like"/>
</dbReference>
<gene>
    <name evidence="1" type="ORF">AVDCRST_MAG91-1124</name>
</gene>
<dbReference type="InterPro" id="IPR011067">
    <property type="entry name" value="Plasmid_toxin/cell-grow_inhib"/>
</dbReference>
<dbReference type="Pfam" id="PF02452">
    <property type="entry name" value="PemK_toxin"/>
    <property type="match status" value="1"/>
</dbReference>
<dbReference type="Gene3D" id="2.30.30.110">
    <property type="match status" value="1"/>
</dbReference>
<dbReference type="SUPFAM" id="SSF50118">
    <property type="entry name" value="Cell growth inhibitor/plasmid maintenance toxic component"/>
    <property type="match status" value="1"/>
</dbReference>
<protein>
    <recommendedName>
        <fullName evidence="2">Death on curing protein, Doc toxin</fullName>
    </recommendedName>
</protein>
<dbReference type="AlphaFoldDB" id="A0A6J4SNG7"/>
<evidence type="ECO:0000313" key="1">
    <source>
        <dbReference type="EMBL" id="CAA9502141.1"/>
    </source>
</evidence>